<organism evidence="2 3">
    <name type="scientific">Tateyamaria armeniaca</name>
    <dbReference type="NCBI Taxonomy" id="2518930"/>
    <lineage>
        <taxon>Bacteria</taxon>
        <taxon>Pseudomonadati</taxon>
        <taxon>Pseudomonadota</taxon>
        <taxon>Alphaproteobacteria</taxon>
        <taxon>Rhodobacterales</taxon>
        <taxon>Roseobacteraceae</taxon>
        <taxon>Tateyamaria</taxon>
    </lineage>
</organism>
<dbReference type="EMBL" id="JBHDIY010000002">
    <property type="protein sequence ID" value="MFL4468374.1"/>
    <property type="molecule type" value="Genomic_DNA"/>
</dbReference>
<dbReference type="Proteomes" id="UP001627408">
    <property type="component" value="Unassembled WGS sequence"/>
</dbReference>
<accession>A0ABW8UNR8</accession>
<name>A0ABW8UNR8_9RHOB</name>
<reference evidence="2 3" key="1">
    <citation type="submission" date="2024-08" db="EMBL/GenBank/DDBJ databases">
        <title>Tateyamaria sp. nov., isolated from marine algae.</title>
        <authorList>
            <person name="Choi B.J."/>
            <person name="Kim J.M."/>
            <person name="Lee J.K."/>
            <person name="Choi D.G."/>
            <person name="Bayburt H."/>
            <person name="Baek J.H."/>
            <person name="Han D.M."/>
            <person name="Jeon C.O."/>
        </authorList>
    </citation>
    <scope>NUCLEOTIDE SEQUENCE [LARGE SCALE GENOMIC DNA]</scope>
    <source>
        <strain evidence="2 3">KMU-156</strain>
    </source>
</reference>
<dbReference type="RefSeq" id="WP_407590128.1">
    <property type="nucleotide sequence ID" value="NZ_JBHDIY010000002.1"/>
</dbReference>
<protein>
    <submittedName>
        <fullName evidence="2">Uncharacterized protein</fullName>
    </submittedName>
</protein>
<gene>
    <name evidence="2" type="ORF">ACERZ8_00265</name>
</gene>
<keyword evidence="1" id="KW-0472">Membrane</keyword>
<sequence>MAELDRARLLERTYERRAARTRRAKWLGGVLFSLSGMALTLTLMLNPDLASRVVEWSHGTHVPSELLAVDEPTDIHVRSMPRDVVPVRRGSLPGSGSSP</sequence>
<keyword evidence="1" id="KW-1133">Transmembrane helix</keyword>
<comment type="caution">
    <text evidence="2">The sequence shown here is derived from an EMBL/GenBank/DDBJ whole genome shotgun (WGS) entry which is preliminary data.</text>
</comment>
<keyword evidence="3" id="KW-1185">Reference proteome</keyword>
<evidence type="ECO:0000256" key="1">
    <source>
        <dbReference type="SAM" id="Phobius"/>
    </source>
</evidence>
<evidence type="ECO:0000313" key="3">
    <source>
        <dbReference type="Proteomes" id="UP001627408"/>
    </source>
</evidence>
<feature type="transmembrane region" description="Helical" evidence="1">
    <location>
        <begin position="26"/>
        <end position="45"/>
    </location>
</feature>
<evidence type="ECO:0000313" key="2">
    <source>
        <dbReference type="EMBL" id="MFL4468374.1"/>
    </source>
</evidence>
<proteinExistence type="predicted"/>
<keyword evidence="1" id="KW-0812">Transmembrane</keyword>